<dbReference type="AlphaFoldDB" id="A0A0D2LCU0"/>
<feature type="compositionally biased region" description="Basic residues" evidence="1">
    <location>
        <begin position="1"/>
        <end position="10"/>
    </location>
</feature>
<dbReference type="OrthoDB" id="3186724at2759"/>
<organism evidence="3 4">
    <name type="scientific">Hypholoma sublateritium (strain FD-334 SS-4)</name>
    <dbReference type="NCBI Taxonomy" id="945553"/>
    <lineage>
        <taxon>Eukaryota</taxon>
        <taxon>Fungi</taxon>
        <taxon>Dikarya</taxon>
        <taxon>Basidiomycota</taxon>
        <taxon>Agaricomycotina</taxon>
        <taxon>Agaricomycetes</taxon>
        <taxon>Agaricomycetidae</taxon>
        <taxon>Agaricales</taxon>
        <taxon>Agaricineae</taxon>
        <taxon>Strophariaceae</taxon>
        <taxon>Hypholoma</taxon>
    </lineage>
</organism>
<evidence type="ECO:0000313" key="4">
    <source>
        <dbReference type="Proteomes" id="UP000054270"/>
    </source>
</evidence>
<gene>
    <name evidence="3" type="ORF">HYPSUDRAFT_161268</name>
</gene>
<dbReference type="EMBL" id="KN817533">
    <property type="protein sequence ID" value="KJA25107.1"/>
    <property type="molecule type" value="Genomic_DNA"/>
</dbReference>
<feature type="domain" description="Myb/SANT-like" evidence="2">
    <location>
        <begin position="37"/>
        <end position="132"/>
    </location>
</feature>
<feature type="region of interest" description="Disordered" evidence="1">
    <location>
        <begin position="1"/>
        <end position="26"/>
    </location>
</feature>
<evidence type="ECO:0000256" key="1">
    <source>
        <dbReference type="SAM" id="MobiDB-lite"/>
    </source>
</evidence>
<dbReference type="STRING" id="945553.A0A0D2LCU0"/>
<evidence type="ECO:0000259" key="2">
    <source>
        <dbReference type="Pfam" id="PF12776"/>
    </source>
</evidence>
<dbReference type="Pfam" id="PF12776">
    <property type="entry name" value="Myb_DNA-bind_3"/>
    <property type="match status" value="1"/>
</dbReference>
<reference evidence="4" key="1">
    <citation type="submission" date="2014-04" db="EMBL/GenBank/DDBJ databases">
        <title>Evolutionary Origins and Diversification of the Mycorrhizal Mutualists.</title>
        <authorList>
            <consortium name="DOE Joint Genome Institute"/>
            <consortium name="Mycorrhizal Genomics Consortium"/>
            <person name="Kohler A."/>
            <person name="Kuo A."/>
            <person name="Nagy L.G."/>
            <person name="Floudas D."/>
            <person name="Copeland A."/>
            <person name="Barry K.W."/>
            <person name="Cichocki N."/>
            <person name="Veneault-Fourrey C."/>
            <person name="LaButti K."/>
            <person name="Lindquist E.A."/>
            <person name="Lipzen A."/>
            <person name="Lundell T."/>
            <person name="Morin E."/>
            <person name="Murat C."/>
            <person name="Riley R."/>
            <person name="Ohm R."/>
            <person name="Sun H."/>
            <person name="Tunlid A."/>
            <person name="Henrissat B."/>
            <person name="Grigoriev I.V."/>
            <person name="Hibbett D.S."/>
            <person name="Martin F."/>
        </authorList>
    </citation>
    <scope>NUCLEOTIDE SEQUENCE [LARGE SCALE GENOMIC DNA]</scope>
    <source>
        <strain evidence="4">FD-334 SS-4</strain>
    </source>
</reference>
<keyword evidence="4" id="KW-1185">Reference proteome</keyword>
<name>A0A0D2LCU0_HYPSF</name>
<evidence type="ECO:0000313" key="3">
    <source>
        <dbReference type="EMBL" id="KJA25107.1"/>
    </source>
</evidence>
<feature type="region of interest" description="Disordered" evidence="1">
    <location>
        <begin position="234"/>
        <end position="257"/>
    </location>
</feature>
<dbReference type="OMA" id="WIRSKIH"/>
<accession>A0A0D2LCU0</accession>
<protein>
    <recommendedName>
        <fullName evidence="2">Myb/SANT-like domain-containing protein</fullName>
    </recommendedName>
</protein>
<sequence length="356" mass="39229">MAKQRKKSLKKATPPSLLPDSATAPDSVATATVEPCSWTTEDETCFLDALFEIKAEAGDGMSFKMTSFNSVALLVDKGRVKGGVKTGKACQNKWTTLRRTFRAIQAIKGKSGWTWSDETGASISPDMETAWADFVKAVPCAKPFMHHGWCHLLKMELLMPATVKGNHVFRPSQGIMGMDVDWNHSQEWDDFLPEDDDGSQPALPASDTPAVTALVEEPGTVQPIVPATPLRAVRRRERAPSSTPMPPSKRGKVSGPEKMIKGLSTSMDRFGDNLCKALAGDPSQKTPQRHTKAVTRAQEEDDWLDMDDCLILCNIVENNIKAADAYLALKPDNVPFRQRWIRSKIHEAKLLALTEN</sequence>
<dbReference type="InterPro" id="IPR024752">
    <property type="entry name" value="Myb/SANT-like_dom"/>
</dbReference>
<proteinExistence type="predicted"/>
<dbReference type="Proteomes" id="UP000054270">
    <property type="component" value="Unassembled WGS sequence"/>
</dbReference>